<organism evidence="2 3">
    <name type="scientific">Rhodamnia argentea</name>
    <dbReference type="NCBI Taxonomy" id="178133"/>
    <lineage>
        <taxon>Eukaryota</taxon>
        <taxon>Viridiplantae</taxon>
        <taxon>Streptophyta</taxon>
        <taxon>Embryophyta</taxon>
        <taxon>Tracheophyta</taxon>
        <taxon>Spermatophyta</taxon>
        <taxon>Magnoliopsida</taxon>
        <taxon>eudicotyledons</taxon>
        <taxon>Gunneridae</taxon>
        <taxon>Pentapetalae</taxon>
        <taxon>rosids</taxon>
        <taxon>malvids</taxon>
        <taxon>Myrtales</taxon>
        <taxon>Myrtaceae</taxon>
        <taxon>Myrtoideae</taxon>
        <taxon>Myrteae</taxon>
        <taxon>Australasian group</taxon>
        <taxon>Rhodamnia</taxon>
    </lineage>
</organism>
<evidence type="ECO:0000256" key="1">
    <source>
        <dbReference type="SAM" id="MobiDB-lite"/>
    </source>
</evidence>
<dbReference type="RefSeq" id="XP_030526155.1">
    <property type="nucleotide sequence ID" value="XM_030670295.2"/>
</dbReference>
<evidence type="ECO:0000313" key="3">
    <source>
        <dbReference type="RefSeq" id="XP_030526155.1"/>
    </source>
</evidence>
<dbReference type="Proteomes" id="UP000827889">
    <property type="component" value="Chromosome 8"/>
</dbReference>
<sequence>MEHATDSSASAAVEGEEEEEEVEEEVMSEVHIGCPPRSSGPHLSSFTISVPPVDEFAEHRGAVVDQDGDLVVARRDKPSSHCFSVIIQHNITSSIPNVGLQVWKAELALSDFVLHAMSTSSEFDRVVVLELGAGTGLVGILLSRVAKTVFLTDHGDEILNNCAKNAELNDGVLNYKATVHVRELNWVNYWPPNVCTEVSESQARYSWTSSEVEEAESSSLILAADVIYSDDLTDALFCTLQRLMSRGSEKVLYLALEKRYNFSLDDLDVVANGYSHFLSYVRIEGGCEVNERKSLPSFVGKCVDLTKVPQYVSHYDRGSDVEIWKIRYNRGGNHQARTFHRASDAISIRNQ</sequence>
<feature type="region of interest" description="Disordered" evidence="1">
    <location>
        <begin position="1"/>
        <end position="43"/>
    </location>
</feature>
<dbReference type="PANTHER" id="PTHR23108:SF0">
    <property type="entry name" value="METHYLTRANSFERASE-LIKE PROTEIN 22"/>
    <property type="match status" value="1"/>
</dbReference>
<reference evidence="3" key="1">
    <citation type="submission" date="2025-08" db="UniProtKB">
        <authorList>
            <consortium name="RefSeq"/>
        </authorList>
    </citation>
    <scope>IDENTIFICATION</scope>
    <source>
        <tissue evidence="3">Leaf</tissue>
    </source>
</reference>
<dbReference type="Pfam" id="PF10294">
    <property type="entry name" value="Methyltransf_16"/>
    <property type="match status" value="2"/>
</dbReference>
<feature type="compositionally biased region" description="Acidic residues" evidence="1">
    <location>
        <begin position="14"/>
        <end position="27"/>
    </location>
</feature>
<name>A0A8B8NUG3_9MYRT</name>
<dbReference type="GeneID" id="115737890"/>
<dbReference type="Gene3D" id="3.40.50.150">
    <property type="entry name" value="Vaccinia Virus protein VP39"/>
    <property type="match status" value="1"/>
</dbReference>
<dbReference type="AlphaFoldDB" id="A0A8B8NUG3"/>
<dbReference type="InterPro" id="IPR038899">
    <property type="entry name" value="METTL22"/>
</dbReference>
<gene>
    <name evidence="3" type="primary">LOC115737890</name>
</gene>
<proteinExistence type="predicted"/>
<protein>
    <submittedName>
        <fullName evidence="3">Methyltransferase-like protein 22 isoform X2</fullName>
    </submittedName>
</protein>
<keyword evidence="2" id="KW-1185">Reference proteome</keyword>
<accession>A0A8B8NUG3</accession>
<dbReference type="SUPFAM" id="SSF53335">
    <property type="entry name" value="S-adenosyl-L-methionine-dependent methyltransferases"/>
    <property type="match status" value="1"/>
</dbReference>
<dbReference type="GO" id="GO:0008276">
    <property type="term" value="F:protein methyltransferase activity"/>
    <property type="evidence" value="ECO:0007669"/>
    <property type="project" value="InterPro"/>
</dbReference>
<dbReference type="PANTHER" id="PTHR23108">
    <property type="entry name" value="METHYLTRANSFERASE-RELATED"/>
    <property type="match status" value="1"/>
</dbReference>
<evidence type="ECO:0000313" key="2">
    <source>
        <dbReference type="Proteomes" id="UP000827889"/>
    </source>
</evidence>
<dbReference type="InterPro" id="IPR019410">
    <property type="entry name" value="Methyltransf_16"/>
</dbReference>
<dbReference type="GO" id="GO:0005634">
    <property type="term" value="C:nucleus"/>
    <property type="evidence" value="ECO:0007669"/>
    <property type="project" value="TreeGrafter"/>
</dbReference>
<dbReference type="InterPro" id="IPR029063">
    <property type="entry name" value="SAM-dependent_MTases_sf"/>
</dbReference>
<dbReference type="FunFam" id="3.40.50.150:FF:000267">
    <property type="entry name" value="Putative methyltransferase family protein"/>
    <property type="match status" value="1"/>
</dbReference>